<proteinExistence type="predicted"/>
<name>A0A225VRC5_9STRA</name>
<keyword evidence="2" id="KW-1185">Reference proteome</keyword>
<dbReference type="EMBL" id="NBNE01003285">
    <property type="protein sequence ID" value="OWZ08081.1"/>
    <property type="molecule type" value="Genomic_DNA"/>
</dbReference>
<evidence type="ECO:0000313" key="1">
    <source>
        <dbReference type="EMBL" id="OWZ08081.1"/>
    </source>
</evidence>
<evidence type="ECO:0000313" key="2">
    <source>
        <dbReference type="Proteomes" id="UP000198211"/>
    </source>
</evidence>
<protein>
    <submittedName>
        <fullName evidence="1">Uncharacterized protein</fullName>
    </submittedName>
</protein>
<dbReference type="Proteomes" id="UP000198211">
    <property type="component" value="Unassembled WGS sequence"/>
</dbReference>
<accession>A0A225VRC5</accession>
<reference evidence="2" key="1">
    <citation type="submission" date="2017-03" db="EMBL/GenBank/DDBJ databases">
        <title>Phytopthora megakarya and P. palmivora, two closely related causual agents of cacao black pod achieved similar genome size and gene model numbers by different mechanisms.</title>
        <authorList>
            <person name="Ali S."/>
            <person name="Shao J."/>
            <person name="Larry D.J."/>
            <person name="Kronmiller B."/>
            <person name="Shen D."/>
            <person name="Strem M.D."/>
            <person name="Melnick R.L."/>
            <person name="Guiltinan M.J."/>
            <person name="Tyler B.M."/>
            <person name="Meinhardt L.W."/>
            <person name="Bailey B.A."/>
        </authorList>
    </citation>
    <scope>NUCLEOTIDE SEQUENCE [LARGE SCALE GENOMIC DNA]</scope>
    <source>
        <strain evidence="2">zdho120</strain>
    </source>
</reference>
<organism evidence="1 2">
    <name type="scientific">Phytophthora megakarya</name>
    <dbReference type="NCBI Taxonomy" id="4795"/>
    <lineage>
        <taxon>Eukaryota</taxon>
        <taxon>Sar</taxon>
        <taxon>Stramenopiles</taxon>
        <taxon>Oomycota</taxon>
        <taxon>Peronosporomycetes</taxon>
        <taxon>Peronosporales</taxon>
        <taxon>Peronosporaceae</taxon>
        <taxon>Phytophthora</taxon>
    </lineage>
</organism>
<sequence>MDNVADELKRRVSSRMILALIHFEKVLQRLQFLVPRHVRRQRQCWRYARRKNGDWTTGGFTYIRVSPPRTLNVGTTW</sequence>
<comment type="caution">
    <text evidence="1">The sequence shown here is derived from an EMBL/GenBank/DDBJ whole genome shotgun (WGS) entry which is preliminary data.</text>
</comment>
<gene>
    <name evidence="1" type="ORF">PHMEG_00019435</name>
</gene>
<dbReference type="AlphaFoldDB" id="A0A225VRC5"/>